<accession>A0A328U6M8</accession>
<dbReference type="PANTHER" id="PTHR43312:SF1">
    <property type="entry name" value="NADP-DEPENDENT OXIDOREDUCTASE DOMAIN-CONTAINING PROTEIN"/>
    <property type="match status" value="1"/>
</dbReference>
<dbReference type="PANTHER" id="PTHR43312">
    <property type="entry name" value="D-THREO-ALDOSE 1-DEHYDROGENASE"/>
    <property type="match status" value="1"/>
</dbReference>
<name>A0A328U6M8_9BACL</name>
<dbReference type="RefSeq" id="WP_112880536.1">
    <property type="nucleotide sequence ID" value="NZ_QLUW01000001.1"/>
</dbReference>
<organism evidence="2 3">
    <name type="scientific">Paenibacillus montanisoli</name>
    <dbReference type="NCBI Taxonomy" id="2081970"/>
    <lineage>
        <taxon>Bacteria</taxon>
        <taxon>Bacillati</taxon>
        <taxon>Bacillota</taxon>
        <taxon>Bacilli</taxon>
        <taxon>Bacillales</taxon>
        <taxon>Paenibacillaceae</taxon>
        <taxon>Paenibacillus</taxon>
    </lineage>
</organism>
<dbReference type="InterPro" id="IPR023210">
    <property type="entry name" value="NADP_OxRdtase_dom"/>
</dbReference>
<dbReference type="OrthoDB" id="9773828at2"/>
<dbReference type="PRINTS" id="PR00069">
    <property type="entry name" value="ALDKETRDTASE"/>
</dbReference>
<dbReference type="InterPro" id="IPR020471">
    <property type="entry name" value="AKR"/>
</dbReference>
<sequence>MQKAVLGRTGLEVTRLGFGAMEIRGPRIWSGRAVTDDEAGRILNAVLDEGINFIDTAYDYGLSEEYIGRFISHRRSEYILATKCGCTVVNCGDHDETPHVWTRDNLLHNIETSLRRMNTDYIDLLQLHNPTVEQTEEGNLVEVLREIQASGKVRWIGISSTLPHISSYIQSGVYDSFQIPYSALERDHENIISDAALAGAGTIIRGGVGRGEPGEGLGNEDRWAVWEKAGLDELLDEGESRTGFILRFTLAHPHLSTTIVGTKNPAHLAENIRIAAKGALPAEIYEEAKRRLQSAGQGPRT</sequence>
<keyword evidence="3" id="KW-1185">Reference proteome</keyword>
<dbReference type="Pfam" id="PF00248">
    <property type="entry name" value="Aldo_ket_red"/>
    <property type="match status" value="1"/>
</dbReference>
<reference evidence="2 3" key="1">
    <citation type="submission" date="2018-06" db="EMBL/GenBank/DDBJ databases">
        <title>Paenibacillus montanisoli sp. nov., isolated from mountain area soil.</title>
        <authorList>
            <person name="Wu M."/>
        </authorList>
    </citation>
    <scope>NUCLEOTIDE SEQUENCE [LARGE SCALE GENOMIC DNA]</scope>
    <source>
        <strain evidence="2 3">RA17</strain>
    </source>
</reference>
<evidence type="ECO:0000313" key="2">
    <source>
        <dbReference type="EMBL" id="RAP77413.1"/>
    </source>
</evidence>
<protein>
    <submittedName>
        <fullName evidence="2">Aldo/keto reductase</fullName>
    </submittedName>
</protein>
<proteinExistence type="predicted"/>
<feature type="domain" description="NADP-dependent oxidoreductase" evidence="1">
    <location>
        <begin position="15"/>
        <end position="197"/>
    </location>
</feature>
<dbReference type="SUPFAM" id="SSF51430">
    <property type="entry name" value="NAD(P)-linked oxidoreductase"/>
    <property type="match status" value="1"/>
</dbReference>
<dbReference type="GO" id="GO:0016491">
    <property type="term" value="F:oxidoreductase activity"/>
    <property type="evidence" value="ECO:0007669"/>
    <property type="project" value="InterPro"/>
</dbReference>
<dbReference type="AlphaFoldDB" id="A0A328U6M8"/>
<evidence type="ECO:0000259" key="1">
    <source>
        <dbReference type="Pfam" id="PF00248"/>
    </source>
</evidence>
<comment type="caution">
    <text evidence="2">The sequence shown here is derived from an EMBL/GenBank/DDBJ whole genome shotgun (WGS) entry which is preliminary data.</text>
</comment>
<dbReference type="EMBL" id="QLUW01000001">
    <property type="protein sequence ID" value="RAP77413.1"/>
    <property type="molecule type" value="Genomic_DNA"/>
</dbReference>
<gene>
    <name evidence="2" type="ORF">DL346_02720</name>
</gene>
<dbReference type="InterPro" id="IPR036812">
    <property type="entry name" value="NAD(P)_OxRdtase_dom_sf"/>
</dbReference>
<dbReference type="Proteomes" id="UP000249260">
    <property type="component" value="Unassembled WGS sequence"/>
</dbReference>
<dbReference type="Gene3D" id="3.20.20.100">
    <property type="entry name" value="NADP-dependent oxidoreductase domain"/>
    <property type="match status" value="1"/>
</dbReference>
<dbReference type="InterPro" id="IPR053135">
    <property type="entry name" value="AKR2_Oxidoreductase"/>
</dbReference>
<dbReference type="CDD" id="cd19095">
    <property type="entry name" value="AKR_PA4992-like"/>
    <property type="match status" value="1"/>
</dbReference>
<evidence type="ECO:0000313" key="3">
    <source>
        <dbReference type="Proteomes" id="UP000249260"/>
    </source>
</evidence>